<proteinExistence type="predicted"/>
<evidence type="ECO:0000313" key="1">
    <source>
        <dbReference type="EMBL" id="TCK97951.1"/>
    </source>
</evidence>
<evidence type="ECO:0000313" key="2">
    <source>
        <dbReference type="Proteomes" id="UP000294545"/>
    </source>
</evidence>
<accession>A0A4V2Q1K3</accession>
<dbReference type="Proteomes" id="UP000294545">
    <property type="component" value="Unassembled WGS sequence"/>
</dbReference>
<dbReference type="Pfam" id="PF14035">
    <property type="entry name" value="YlzJ"/>
    <property type="match status" value="1"/>
</dbReference>
<organism evidence="1 2">
    <name type="scientific">Natranaerovirga hydrolytica</name>
    <dbReference type="NCBI Taxonomy" id="680378"/>
    <lineage>
        <taxon>Bacteria</taxon>
        <taxon>Bacillati</taxon>
        <taxon>Bacillota</taxon>
        <taxon>Clostridia</taxon>
        <taxon>Lachnospirales</taxon>
        <taxon>Natranaerovirgaceae</taxon>
        <taxon>Natranaerovirga</taxon>
    </lineage>
</organism>
<dbReference type="RefSeq" id="WP_132279611.1">
    <property type="nucleotide sequence ID" value="NZ_SMGQ01000011.1"/>
</dbReference>
<name>A0A4V2Q1K3_9FIRM</name>
<dbReference type="InterPro" id="IPR025619">
    <property type="entry name" value="YlzJ"/>
</dbReference>
<comment type="caution">
    <text evidence="1">The sequence shown here is derived from an EMBL/GenBank/DDBJ whole genome shotgun (WGS) entry which is preliminary data.</text>
</comment>
<sequence length="77" mass="8835">MLYSIIPEEIVMKEEPEETYDYEEVSLKNCTLQVCKNGDAFKINRVISTDPSVYLDQELQPGMTLSALRLNALIHQD</sequence>
<reference evidence="1 2" key="1">
    <citation type="submission" date="2019-03" db="EMBL/GenBank/DDBJ databases">
        <title>Genomic Encyclopedia of Type Strains, Phase IV (KMG-IV): sequencing the most valuable type-strain genomes for metagenomic binning, comparative biology and taxonomic classification.</title>
        <authorList>
            <person name="Goeker M."/>
        </authorList>
    </citation>
    <scope>NUCLEOTIDE SEQUENCE [LARGE SCALE GENOMIC DNA]</scope>
    <source>
        <strain evidence="1 2">DSM 24176</strain>
    </source>
</reference>
<dbReference type="AlphaFoldDB" id="A0A4V2Q1K3"/>
<gene>
    <name evidence="1" type="ORF">EDC19_0353</name>
</gene>
<dbReference type="EMBL" id="SMGQ01000011">
    <property type="protein sequence ID" value="TCK97951.1"/>
    <property type="molecule type" value="Genomic_DNA"/>
</dbReference>
<keyword evidence="2" id="KW-1185">Reference proteome</keyword>
<dbReference type="OrthoDB" id="1683573at2"/>
<protein>
    <submittedName>
        <fullName evidence="1">YlzJ-like protein</fullName>
    </submittedName>
</protein>